<dbReference type="Pfam" id="PF14525">
    <property type="entry name" value="AraC_binding_2"/>
    <property type="match status" value="1"/>
</dbReference>
<dbReference type="SUPFAM" id="SSF46689">
    <property type="entry name" value="Homeodomain-like"/>
    <property type="match status" value="1"/>
</dbReference>
<evidence type="ECO:0000256" key="2">
    <source>
        <dbReference type="ARBA" id="ARBA00023125"/>
    </source>
</evidence>
<dbReference type="Proteomes" id="UP000236884">
    <property type="component" value="Chromosome"/>
</dbReference>
<dbReference type="PRINTS" id="PR00032">
    <property type="entry name" value="HTHARAC"/>
</dbReference>
<keyword evidence="6" id="KW-1185">Reference proteome</keyword>
<dbReference type="PANTHER" id="PTHR46796:SF6">
    <property type="entry name" value="ARAC SUBFAMILY"/>
    <property type="match status" value="1"/>
</dbReference>
<dbReference type="GO" id="GO:0003700">
    <property type="term" value="F:DNA-binding transcription factor activity"/>
    <property type="evidence" value="ECO:0007669"/>
    <property type="project" value="InterPro"/>
</dbReference>
<dbReference type="RefSeq" id="WP_096358267.1">
    <property type="nucleotide sequence ID" value="NZ_AP014946.1"/>
</dbReference>
<dbReference type="InterPro" id="IPR018060">
    <property type="entry name" value="HTH_AraC"/>
</dbReference>
<dbReference type="InterPro" id="IPR009057">
    <property type="entry name" value="Homeodomain-like_sf"/>
</dbReference>
<proteinExistence type="predicted"/>
<dbReference type="Pfam" id="PF12833">
    <property type="entry name" value="HTH_18"/>
    <property type="match status" value="1"/>
</dbReference>
<keyword evidence="1" id="KW-0805">Transcription regulation</keyword>
<evidence type="ECO:0000256" key="1">
    <source>
        <dbReference type="ARBA" id="ARBA00023015"/>
    </source>
</evidence>
<feature type="domain" description="HTH araC/xylS-type" evidence="4">
    <location>
        <begin position="212"/>
        <end position="313"/>
    </location>
</feature>
<sequence>MARPAVNALRVKARGDAVRTLQDQGLTWVTFDPIPDLVCDIDFGIRQLPDFGLLSGTVQGVRHVHAHRDSGDGNNDFSFHLNVSGLSMVAGRRGETTLRDGDAMLLSYSAGRTISRPALVDHRVIRLPRASLAPLVQDVDDFVLRRIPRGTDMLNLLKGYADAVFDDPAIAAPQTRQLIIAQLCDLVAVTIGATRDATAVAEGRGIRAARLRAIKGDIEAHLADGDLTAVVVAKRQKISDSYVRKLFDSEGTSFSDFVLTRRLVRANRMLTDQRWSDRTIASIAFECGFGDLSYFNRTFKRLYGAPPSDIRGH</sequence>
<protein>
    <submittedName>
        <fullName evidence="5">HTH-type transcriptional regulator GadW</fullName>
    </submittedName>
</protein>
<dbReference type="OrthoDB" id="4601794at2"/>
<dbReference type="InterPro" id="IPR020449">
    <property type="entry name" value="Tscrpt_reg_AraC-type_HTH"/>
</dbReference>
<dbReference type="PANTHER" id="PTHR46796">
    <property type="entry name" value="HTH-TYPE TRANSCRIPTIONAL ACTIVATOR RHAS-RELATED"/>
    <property type="match status" value="1"/>
</dbReference>
<reference evidence="5 6" key="1">
    <citation type="submission" date="2015-08" db="EMBL/GenBank/DDBJ databases">
        <title>Investigation of the bacterial diversity of lava forest soil.</title>
        <authorList>
            <person name="Lee J.S."/>
        </authorList>
    </citation>
    <scope>NUCLEOTIDE SEQUENCE [LARGE SCALE GENOMIC DNA]</scope>
    <source>
        <strain evidence="5 6">GJW-30</strain>
    </source>
</reference>
<dbReference type="InterPro" id="IPR035418">
    <property type="entry name" value="AraC-bd_2"/>
</dbReference>
<dbReference type="InterPro" id="IPR050204">
    <property type="entry name" value="AraC_XylS_family_regulators"/>
</dbReference>
<dbReference type="SMART" id="SM00342">
    <property type="entry name" value="HTH_ARAC"/>
    <property type="match status" value="1"/>
</dbReference>
<evidence type="ECO:0000313" key="5">
    <source>
        <dbReference type="EMBL" id="BAT61594.1"/>
    </source>
</evidence>
<dbReference type="AlphaFoldDB" id="A0A0S3Q070"/>
<dbReference type="EMBL" id="AP014946">
    <property type="protein sequence ID" value="BAT61594.1"/>
    <property type="molecule type" value="Genomic_DNA"/>
</dbReference>
<keyword evidence="2" id="KW-0238">DNA-binding</keyword>
<dbReference type="KEGG" id="vgo:GJW-30_1_04153"/>
<evidence type="ECO:0000313" key="6">
    <source>
        <dbReference type="Proteomes" id="UP000236884"/>
    </source>
</evidence>
<dbReference type="GO" id="GO:0043565">
    <property type="term" value="F:sequence-specific DNA binding"/>
    <property type="evidence" value="ECO:0007669"/>
    <property type="project" value="InterPro"/>
</dbReference>
<organism evidence="5 6">
    <name type="scientific">Variibacter gotjawalensis</name>
    <dbReference type="NCBI Taxonomy" id="1333996"/>
    <lineage>
        <taxon>Bacteria</taxon>
        <taxon>Pseudomonadati</taxon>
        <taxon>Pseudomonadota</taxon>
        <taxon>Alphaproteobacteria</taxon>
        <taxon>Hyphomicrobiales</taxon>
        <taxon>Nitrobacteraceae</taxon>
        <taxon>Variibacter</taxon>
    </lineage>
</organism>
<keyword evidence="3" id="KW-0804">Transcription</keyword>
<dbReference type="PROSITE" id="PS01124">
    <property type="entry name" value="HTH_ARAC_FAMILY_2"/>
    <property type="match status" value="1"/>
</dbReference>
<dbReference type="Gene3D" id="1.10.10.60">
    <property type="entry name" value="Homeodomain-like"/>
    <property type="match status" value="1"/>
</dbReference>
<name>A0A0S3Q070_9BRAD</name>
<accession>A0A0S3Q070</accession>
<evidence type="ECO:0000256" key="3">
    <source>
        <dbReference type="ARBA" id="ARBA00023163"/>
    </source>
</evidence>
<evidence type="ECO:0000259" key="4">
    <source>
        <dbReference type="PROSITE" id="PS01124"/>
    </source>
</evidence>
<gene>
    <name evidence="5" type="primary">gadW</name>
    <name evidence="5" type="ORF">GJW-30_1_04153</name>
</gene>